<reference evidence="1 2" key="1">
    <citation type="submission" date="2018-07" db="EMBL/GenBank/DDBJ databases">
        <title>A high quality draft genome assembly of the barn swallow (H. rustica rustica).</title>
        <authorList>
            <person name="Formenti G."/>
            <person name="Chiara M."/>
            <person name="Poveda L."/>
            <person name="Francoijs K.-J."/>
            <person name="Bonisoli-Alquati A."/>
            <person name="Canova L."/>
            <person name="Gianfranceschi L."/>
            <person name="Horner D.S."/>
            <person name="Saino N."/>
        </authorList>
    </citation>
    <scope>NUCLEOTIDE SEQUENCE [LARGE SCALE GENOMIC DNA]</scope>
    <source>
        <strain evidence="1">Chelidonia</strain>
        <tissue evidence="1">Blood</tissue>
    </source>
</reference>
<protein>
    <submittedName>
        <fullName evidence="1">Uncharacterized protein</fullName>
    </submittedName>
</protein>
<dbReference type="EMBL" id="QRBI01000154">
    <property type="protein sequence ID" value="RMB98114.1"/>
    <property type="molecule type" value="Genomic_DNA"/>
</dbReference>
<organism evidence="1 2">
    <name type="scientific">Hirundo rustica rustica</name>
    <dbReference type="NCBI Taxonomy" id="333673"/>
    <lineage>
        <taxon>Eukaryota</taxon>
        <taxon>Metazoa</taxon>
        <taxon>Chordata</taxon>
        <taxon>Craniata</taxon>
        <taxon>Vertebrata</taxon>
        <taxon>Euteleostomi</taxon>
        <taxon>Archelosauria</taxon>
        <taxon>Archosauria</taxon>
        <taxon>Dinosauria</taxon>
        <taxon>Saurischia</taxon>
        <taxon>Theropoda</taxon>
        <taxon>Coelurosauria</taxon>
        <taxon>Aves</taxon>
        <taxon>Neognathae</taxon>
        <taxon>Neoaves</taxon>
        <taxon>Telluraves</taxon>
        <taxon>Australaves</taxon>
        <taxon>Passeriformes</taxon>
        <taxon>Sylvioidea</taxon>
        <taxon>Hirundinidae</taxon>
        <taxon>Hirundo</taxon>
    </lineage>
</organism>
<sequence>MGGFWEGLMPFPSLEESRLLEIGKQFILWANSCVLAREVVFVPRSPGKRPALLLVGVKASHIPKAPAKILIHSRAGALLSKEDGAKGIREVGGEEE</sequence>
<evidence type="ECO:0000313" key="2">
    <source>
        <dbReference type="Proteomes" id="UP000269221"/>
    </source>
</evidence>
<name>A0A3M0JBC3_HIRRU</name>
<evidence type="ECO:0000313" key="1">
    <source>
        <dbReference type="EMBL" id="RMB98114.1"/>
    </source>
</evidence>
<accession>A0A3M0JBC3</accession>
<gene>
    <name evidence="1" type="ORF">DUI87_25592</name>
</gene>
<keyword evidence="2" id="KW-1185">Reference proteome</keyword>
<proteinExistence type="predicted"/>
<dbReference type="Proteomes" id="UP000269221">
    <property type="component" value="Unassembled WGS sequence"/>
</dbReference>
<dbReference type="AlphaFoldDB" id="A0A3M0JBC3"/>
<comment type="caution">
    <text evidence="1">The sequence shown here is derived from an EMBL/GenBank/DDBJ whole genome shotgun (WGS) entry which is preliminary data.</text>
</comment>